<evidence type="ECO:0000313" key="2">
    <source>
        <dbReference type="EMBL" id="KAK5647989.1"/>
    </source>
</evidence>
<organism evidence="2 3">
    <name type="scientific">Pyrocoelia pectoralis</name>
    <dbReference type="NCBI Taxonomy" id="417401"/>
    <lineage>
        <taxon>Eukaryota</taxon>
        <taxon>Metazoa</taxon>
        <taxon>Ecdysozoa</taxon>
        <taxon>Arthropoda</taxon>
        <taxon>Hexapoda</taxon>
        <taxon>Insecta</taxon>
        <taxon>Pterygota</taxon>
        <taxon>Neoptera</taxon>
        <taxon>Endopterygota</taxon>
        <taxon>Coleoptera</taxon>
        <taxon>Polyphaga</taxon>
        <taxon>Elateriformia</taxon>
        <taxon>Elateroidea</taxon>
        <taxon>Lampyridae</taxon>
        <taxon>Lampyrinae</taxon>
        <taxon>Pyrocoelia</taxon>
    </lineage>
</organism>
<protein>
    <recommendedName>
        <fullName evidence="1">C2H2-type domain-containing protein</fullName>
    </recommendedName>
</protein>
<proteinExistence type="predicted"/>
<dbReference type="PROSITE" id="PS00028">
    <property type="entry name" value="ZINC_FINGER_C2H2_1"/>
    <property type="match status" value="1"/>
</dbReference>
<reference evidence="2 3" key="1">
    <citation type="journal article" date="2024" name="Insects">
        <title>An Improved Chromosome-Level Genome Assembly of the Firefly Pyrocoelia pectoralis.</title>
        <authorList>
            <person name="Fu X."/>
            <person name="Meyer-Rochow V.B."/>
            <person name="Ballantyne L."/>
            <person name="Zhu X."/>
        </authorList>
    </citation>
    <scope>NUCLEOTIDE SEQUENCE [LARGE SCALE GENOMIC DNA]</scope>
    <source>
        <strain evidence="2">XCY_ONT2</strain>
    </source>
</reference>
<evidence type="ECO:0000259" key="1">
    <source>
        <dbReference type="PROSITE" id="PS00028"/>
    </source>
</evidence>
<dbReference type="InterPro" id="IPR013087">
    <property type="entry name" value="Znf_C2H2_type"/>
</dbReference>
<keyword evidence="3" id="KW-1185">Reference proteome</keyword>
<dbReference type="AlphaFoldDB" id="A0AAN7VQJ2"/>
<dbReference type="PANTHER" id="PTHR31511">
    <property type="entry name" value="PROTEIN CBG23764"/>
    <property type="match status" value="1"/>
</dbReference>
<name>A0AAN7VQJ2_9COLE</name>
<feature type="domain" description="C2H2-type" evidence="1">
    <location>
        <begin position="272"/>
        <end position="293"/>
    </location>
</feature>
<dbReference type="PANTHER" id="PTHR31511:SF12">
    <property type="entry name" value="RHO TERMINATION FACTOR N-TERMINAL DOMAIN-CONTAINING PROTEIN"/>
    <property type="match status" value="1"/>
</dbReference>
<evidence type="ECO:0000313" key="3">
    <source>
        <dbReference type="Proteomes" id="UP001329430"/>
    </source>
</evidence>
<gene>
    <name evidence="2" type="ORF">RI129_002881</name>
</gene>
<dbReference type="Proteomes" id="UP001329430">
    <property type="component" value="Chromosome 2"/>
</dbReference>
<dbReference type="EMBL" id="JAVRBK010000002">
    <property type="protein sequence ID" value="KAK5647989.1"/>
    <property type="molecule type" value="Genomic_DNA"/>
</dbReference>
<comment type="caution">
    <text evidence="2">The sequence shown here is derived from an EMBL/GenBank/DDBJ whole genome shotgun (WGS) entry which is preliminary data.</text>
</comment>
<sequence>MWDIRILLFLKNCYDIFAQQVALMLKRSALKVNLVLVSNFINHQNLEIYQKTFATKNEVISVATNLKEWYLHNVFNKLQTKLEGFEEEGSGWALHEILHLKVNINKYEPIRGSTYINLPRFIALKKAVVNVMNNDEFCFLWAIVSALYPAQNNVNKVSSYPHFEEVLNYGSIKFPIKLHDIKKFEQLNNLAINVYCIEKKRVMLLMPSSNTHRENVPTINLLLVQSNEGGGGGGIARSGGGGNTRYHFAWIKNISRLFSSQVSNKKCAKFFCNICLNHFSSNNLLERHIIACHQLNSCSVRLPKESEKYLEFTHFSNNEKVPFVIYADIESILTKCNGNNGENTTLEQKHIPFSIAFYLKCSYDDTLSRFSSYRGADYIEWFVNGYGISLIVPISLLAT</sequence>
<accession>A0AAN7VQJ2</accession>